<dbReference type="InParanoid" id="A0A165PSL9"/>
<dbReference type="AlphaFoldDB" id="A0A165PSL9"/>
<dbReference type="EMBL" id="KV425607">
    <property type="protein sequence ID" value="KZT21436.1"/>
    <property type="molecule type" value="Genomic_DNA"/>
</dbReference>
<reference evidence="1 2" key="1">
    <citation type="journal article" date="2016" name="Mol. Biol. Evol.">
        <title>Comparative Genomics of Early-Diverging Mushroom-Forming Fungi Provides Insights into the Origins of Lignocellulose Decay Capabilities.</title>
        <authorList>
            <person name="Nagy L.G."/>
            <person name="Riley R."/>
            <person name="Tritt A."/>
            <person name="Adam C."/>
            <person name="Daum C."/>
            <person name="Floudas D."/>
            <person name="Sun H."/>
            <person name="Yadav J.S."/>
            <person name="Pangilinan J."/>
            <person name="Larsson K.H."/>
            <person name="Matsuura K."/>
            <person name="Barry K."/>
            <person name="Labutti K."/>
            <person name="Kuo R."/>
            <person name="Ohm R.A."/>
            <person name="Bhattacharya S.S."/>
            <person name="Shirouzu T."/>
            <person name="Yoshinaga Y."/>
            <person name="Martin F.M."/>
            <person name="Grigoriev I.V."/>
            <person name="Hibbett D.S."/>
        </authorList>
    </citation>
    <scope>NUCLEOTIDE SEQUENCE [LARGE SCALE GENOMIC DNA]</scope>
    <source>
        <strain evidence="1 2">HHB14362 ss-1</strain>
    </source>
</reference>
<accession>A0A165PSL9</accession>
<sequence length="246" mass="26770">MANIASWSRSFLTSTHIWCFHGVTGQEPSWVEVFTLPKTESPTCPAFITPGSRSSRMTFSYVSEPVHMPFHNISVLSATGPPSTPSYSLRLLNSTPVHGPQVVSSEPIAEILELTLNEPISRDGPGATAVHRLWTRSHPLAIADSDELSVQSARGTSLIICCKRPATNNGDVALWRLRSDDSDGVLALDRVDITFPENTTWHVMGPVVFDVAAGRLCATALAERGPLVTYVYDLVSSPERTQPIAF</sequence>
<keyword evidence="2" id="KW-1185">Reference proteome</keyword>
<proteinExistence type="predicted"/>
<gene>
    <name evidence="1" type="ORF">NEOLEDRAFT_1139552</name>
</gene>
<evidence type="ECO:0000313" key="2">
    <source>
        <dbReference type="Proteomes" id="UP000076761"/>
    </source>
</evidence>
<protein>
    <submittedName>
        <fullName evidence="1">Uncharacterized protein</fullName>
    </submittedName>
</protein>
<dbReference type="Proteomes" id="UP000076761">
    <property type="component" value="Unassembled WGS sequence"/>
</dbReference>
<organism evidence="1 2">
    <name type="scientific">Neolentinus lepideus HHB14362 ss-1</name>
    <dbReference type="NCBI Taxonomy" id="1314782"/>
    <lineage>
        <taxon>Eukaryota</taxon>
        <taxon>Fungi</taxon>
        <taxon>Dikarya</taxon>
        <taxon>Basidiomycota</taxon>
        <taxon>Agaricomycotina</taxon>
        <taxon>Agaricomycetes</taxon>
        <taxon>Gloeophyllales</taxon>
        <taxon>Gloeophyllaceae</taxon>
        <taxon>Neolentinus</taxon>
    </lineage>
</organism>
<name>A0A165PSL9_9AGAM</name>
<evidence type="ECO:0000313" key="1">
    <source>
        <dbReference type="EMBL" id="KZT21436.1"/>
    </source>
</evidence>